<reference evidence="2" key="1">
    <citation type="submission" date="2023-04" db="EMBL/GenBank/DDBJ databases">
        <authorList>
            <consortium name="ELIXIR-Norway"/>
        </authorList>
    </citation>
    <scope>NUCLEOTIDE SEQUENCE [LARGE SCALE GENOMIC DNA]</scope>
</reference>
<proteinExistence type="predicted"/>
<feature type="compositionally biased region" description="Basic and acidic residues" evidence="1">
    <location>
        <begin position="35"/>
        <end position="46"/>
    </location>
</feature>
<name>A0ABN8XXT4_RANTA</name>
<evidence type="ECO:0000313" key="2">
    <source>
        <dbReference type="EMBL" id="CAI9153455.1"/>
    </source>
</evidence>
<evidence type="ECO:0000256" key="1">
    <source>
        <dbReference type="SAM" id="MobiDB-lite"/>
    </source>
</evidence>
<sequence>LHLTQEGVREGNVLSSGFTHKTLMEFQAGLAAKKETRQLKAQREDQQAQNFRSK</sequence>
<protein>
    <recommendedName>
        <fullName evidence="4">Prepronociceptin</fullName>
    </recommendedName>
</protein>
<evidence type="ECO:0000313" key="3">
    <source>
        <dbReference type="Proteomes" id="UP001176941"/>
    </source>
</evidence>
<dbReference type="Proteomes" id="UP001176941">
    <property type="component" value="Chromosome 10"/>
</dbReference>
<organism evidence="2 3">
    <name type="scientific">Rangifer tarandus platyrhynchus</name>
    <name type="common">Svalbard reindeer</name>
    <dbReference type="NCBI Taxonomy" id="3082113"/>
    <lineage>
        <taxon>Eukaryota</taxon>
        <taxon>Metazoa</taxon>
        <taxon>Chordata</taxon>
        <taxon>Craniata</taxon>
        <taxon>Vertebrata</taxon>
        <taxon>Euteleostomi</taxon>
        <taxon>Mammalia</taxon>
        <taxon>Eutheria</taxon>
        <taxon>Laurasiatheria</taxon>
        <taxon>Artiodactyla</taxon>
        <taxon>Ruminantia</taxon>
        <taxon>Pecora</taxon>
        <taxon>Cervidae</taxon>
        <taxon>Odocoileinae</taxon>
        <taxon>Rangifer</taxon>
    </lineage>
</organism>
<feature type="non-terminal residue" evidence="2">
    <location>
        <position position="1"/>
    </location>
</feature>
<gene>
    <name evidence="2" type="ORF">MRATA1EN1_LOCUS2417</name>
</gene>
<feature type="region of interest" description="Disordered" evidence="1">
    <location>
        <begin position="35"/>
        <end position="54"/>
    </location>
</feature>
<dbReference type="EMBL" id="OX459946">
    <property type="protein sequence ID" value="CAI9153455.1"/>
    <property type="molecule type" value="Genomic_DNA"/>
</dbReference>
<accession>A0ABN8XXT4</accession>
<keyword evidence="3" id="KW-1185">Reference proteome</keyword>
<evidence type="ECO:0008006" key="4">
    <source>
        <dbReference type="Google" id="ProtNLM"/>
    </source>
</evidence>